<keyword evidence="3" id="KW-1185">Reference proteome</keyword>
<dbReference type="Proteomes" id="UP000594638">
    <property type="component" value="Unassembled WGS sequence"/>
</dbReference>
<comment type="caution">
    <text evidence="2">The sequence shown here is derived from an EMBL/GenBank/DDBJ whole genome shotgun (WGS) entry which is preliminary data.</text>
</comment>
<dbReference type="AlphaFoldDB" id="A0A8S0PJN3"/>
<accession>A0A8S0PJN3</accession>
<evidence type="ECO:0000313" key="2">
    <source>
        <dbReference type="EMBL" id="CAA2947128.1"/>
    </source>
</evidence>
<feature type="compositionally biased region" description="Basic and acidic residues" evidence="1">
    <location>
        <begin position="62"/>
        <end position="73"/>
    </location>
</feature>
<sequence length="118" mass="13084">MTTEVLKWGILGLEAITVNGLVRNRPKSSGSIHWCSRRSLIPSNEKELAGNKLSQGMKMGEEHDFQGNEKNSLKMEITTQDYDSPGANRGHDPGNPPPANSDYAFQLHNIDGFMDIKD</sequence>
<evidence type="ECO:0000313" key="3">
    <source>
        <dbReference type="Proteomes" id="UP000594638"/>
    </source>
</evidence>
<reference evidence="2 3" key="1">
    <citation type="submission" date="2019-12" db="EMBL/GenBank/DDBJ databases">
        <authorList>
            <person name="Alioto T."/>
            <person name="Alioto T."/>
            <person name="Gomez Garrido J."/>
        </authorList>
    </citation>
    <scope>NUCLEOTIDE SEQUENCE [LARGE SCALE GENOMIC DNA]</scope>
</reference>
<feature type="region of interest" description="Disordered" evidence="1">
    <location>
        <begin position="62"/>
        <end position="104"/>
    </location>
</feature>
<protein>
    <submittedName>
        <fullName evidence="2">Uncharacterized protein</fullName>
    </submittedName>
</protein>
<evidence type="ECO:0000256" key="1">
    <source>
        <dbReference type="SAM" id="MobiDB-lite"/>
    </source>
</evidence>
<name>A0A8S0PJN3_OLEEU</name>
<proteinExistence type="predicted"/>
<dbReference type="EMBL" id="CACTIH010000066">
    <property type="protein sequence ID" value="CAA2947128.1"/>
    <property type="molecule type" value="Genomic_DNA"/>
</dbReference>
<gene>
    <name evidence="2" type="ORF">OLEA9_A006991</name>
</gene>
<organism evidence="2 3">
    <name type="scientific">Olea europaea subsp. europaea</name>
    <dbReference type="NCBI Taxonomy" id="158383"/>
    <lineage>
        <taxon>Eukaryota</taxon>
        <taxon>Viridiplantae</taxon>
        <taxon>Streptophyta</taxon>
        <taxon>Embryophyta</taxon>
        <taxon>Tracheophyta</taxon>
        <taxon>Spermatophyta</taxon>
        <taxon>Magnoliopsida</taxon>
        <taxon>eudicotyledons</taxon>
        <taxon>Gunneridae</taxon>
        <taxon>Pentapetalae</taxon>
        <taxon>asterids</taxon>
        <taxon>lamiids</taxon>
        <taxon>Lamiales</taxon>
        <taxon>Oleaceae</taxon>
        <taxon>Oleeae</taxon>
        <taxon>Olea</taxon>
    </lineage>
</organism>
<dbReference type="OrthoDB" id="10452491at2759"/>
<dbReference type="Gramene" id="OE9A006991T1">
    <property type="protein sequence ID" value="OE9A006991C1"/>
    <property type="gene ID" value="OE9A006991"/>
</dbReference>